<dbReference type="SUPFAM" id="SSF56112">
    <property type="entry name" value="Protein kinase-like (PK-like)"/>
    <property type="match status" value="1"/>
</dbReference>
<evidence type="ECO:0000313" key="8">
    <source>
        <dbReference type="RefSeq" id="XP_041426595.1"/>
    </source>
</evidence>
<dbReference type="Pfam" id="PF00069">
    <property type="entry name" value="Pkinase"/>
    <property type="match status" value="1"/>
</dbReference>
<reference evidence="8" key="1">
    <citation type="submission" date="2025-08" db="UniProtKB">
        <authorList>
            <consortium name="RefSeq"/>
        </authorList>
    </citation>
    <scope>IDENTIFICATION</scope>
    <source>
        <strain evidence="8">J_2021</strain>
        <tissue evidence="8">Erythrocytes</tissue>
    </source>
</reference>
<dbReference type="Gene3D" id="3.30.200.20">
    <property type="entry name" value="Phosphorylase Kinase, domain 1"/>
    <property type="match status" value="1"/>
</dbReference>
<evidence type="ECO:0000256" key="5">
    <source>
        <dbReference type="ARBA" id="ARBA00022840"/>
    </source>
</evidence>
<dbReference type="GO" id="GO:0035556">
    <property type="term" value="P:intracellular signal transduction"/>
    <property type="evidence" value="ECO:0000318"/>
    <property type="project" value="GO_Central"/>
</dbReference>
<dbReference type="SMART" id="SM00220">
    <property type="entry name" value="S_TKc"/>
    <property type="match status" value="1"/>
</dbReference>
<evidence type="ECO:0000256" key="2">
    <source>
        <dbReference type="ARBA" id="ARBA00022679"/>
    </source>
</evidence>
<gene>
    <name evidence="8" type="primary">LOC108705696</name>
</gene>
<dbReference type="InterPro" id="IPR008271">
    <property type="entry name" value="Ser/Thr_kinase_AS"/>
</dbReference>
<dbReference type="AlphaFoldDB" id="A0A8J1LD64"/>
<protein>
    <submittedName>
        <fullName evidence="8">Serine/threonine-protein kinase N1-like</fullName>
    </submittedName>
</protein>
<dbReference type="Proteomes" id="UP000186698">
    <property type="component" value="Chromosome 7S"/>
</dbReference>
<dbReference type="PROSITE" id="PS00108">
    <property type="entry name" value="PROTEIN_KINASE_ST"/>
    <property type="match status" value="1"/>
</dbReference>
<keyword evidence="3" id="KW-0547">Nucleotide-binding</keyword>
<keyword evidence="4" id="KW-0418">Kinase</keyword>
<keyword evidence="5" id="KW-0067">ATP-binding</keyword>
<dbReference type="GO" id="GO:0004674">
    <property type="term" value="F:protein serine/threonine kinase activity"/>
    <property type="evidence" value="ECO:0000318"/>
    <property type="project" value="GO_Central"/>
</dbReference>
<dbReference type="RefSeq" id="XP_041426595.1">
    <property type="nucleotide sequence ID" value="XM_041570661.1"/>
</dbReference>
<keyword evidence="7" id="KW-1185">Reference proteome</keyword>
<accession>A0A8J1LD64</accession>
<dbReference type="GeneID" id="108705696"/>
<keyword evidence="1" id="KW-0723">Serine/threonine-protein kinase</keyword>
<dbReference type="PANTHER" id="PTHR24351">
    <property type="entry name" value="RIBOSOMAL PROTEIN S6 KINASE"/>
    <property type="match status" value="1"/>
</dbReference>
<organism evidence="7 8">
    <name type="scientific">Xenopus laevis</name>
    <name type="common">African clawed frog</name>
    <dbReference type="NCBI Taxonomy" id="8355"/>
    <lineage>
        <taxon>Eukaryota</taxon>
        <taxon>Metazoa</taxon>
        <taxon>Chordata</taxon>
        <taxon>Craniata</taxon>
        <taxon>Vertebrata</taxon>
        <taxon>Euteleostomi</taxon>
        <taxon>Amphibia</taxon>
        <taxon>Batrachia</taxon>
        <taxon>Anura</taxon>
        <taxon>Pipoidea</taxon>
        <taxon>Pipidae</taxon>
        <taxon>Xenopodinae</taxon>
        <taxon>Xenopus</taxon>
        <taxon>Xenopus</taxon>
    </lineage>
</organism>
<dbReference type="InterPro" id="IPR011009">
    <property type="entry name" value="Kinase-like_dom_sf"/>
</dbReference>
<dbReference type="InterPro" id="IPR045270">
    <property type="entry name" value="STKc_AGC"/>
</dbReference>
<evidence type="ECO:0000313" key="7">
    <source>
        <dbReference type="Proteomes" id="UP000186698"/>
    </source>
</evidence>
<sequence>MHFSSLFLSLQVYLAQHKSSGEEVAIKTIKKEEITISDIQSLKLEKAILEEAKREKNPFLVGLYASFQSRDHFCLAMDYCPGGDLTTYLNVSSFPKETAVFYSGCIVLGLQFLHERNIIHRDIKPPNILLDSDGYARIADFGMAKKTAGYDGTATSACGSLPYMAPEIFRSRFYTKSVDWWALGILIYKMLLNKSCHLSGLDLDNGFPVKSGSSLIDMVRSQLLITT</sequence>
<keyword evidence="2" id="KW-0808">Transferase</keyword>
<feature type="domain" description="Protein kinase" evidence="6">
    <location>
        <begin position="1"/>
        <end position="227"/>
    </location>
</feature>
<dbReference type="Gene3D" id="1.10.510.10">
    <property type="entry name" value="Transferase(Phosphotransferase) domain 1"/>
    <property type="match status" value="1"/>
</dbReference>
<evidence type="ECO:0000256" key="4">
    <source>
        <dbReference type="ARBA" id="ARBA00022777"/>
    </source>
</evidence>
<dbReference type="CDD" id="cd05123">
    <property type="entry name" value="STKc_AGC"/>
    <property type="match status" value="1"/>
</dbReference>
<dbReference type="KEGG" id="xla:108705696"/>
<evidence type="ECO:0000259" key="6">
    <source>
        <dbReference type="PROSITE" id="PS50011"/>
    </source>
</evidence>
<name>A0A8J1LD64_XENLA</name>
<dbReference type="GO" id="GO:0005524">
    <property type="term" value="F:ATP binding"/>
    <property type="evidence" value="ECO:0007669"/>
    <property type="project" value="UniProtKB-KW"/>
</dbReference>
<dbReference type="PROSITE" id="PS50011">
    <property type="entry name" value="PROTEIN_KINASE_DOM"/>
    <property type="match status" value="1"/>
</dbReference>
<dbReference type="InterPro" id="IPR000719">
    <property type="entry name" value="Prot_kinase_dom"/>
</dbReference>
<dbReference type="OrthoDB" id="2156623at2759"/>
<evidence type="ECO:0000256" key="3">
    <source>
        <dbReference type="ARBA" id="ARBA00022741"/>
    </source>
</evidence>
<evidence type="ECO:0000256" key="1">
    <source>
        <dbReference type="ARBA" id="ARBA00022527"/>
    </source>
</evidence>
<proteinExistence type="predicted"/>